<comment type="caution">
    <text evidence="1">The sequence shown here is derived from an EMBL/GenBank/DDBJ whole genome shotgun (WGS) entry which is preliminary data.</text>
</comment>
<evidence type="ECO:0000313" key="2">
    <source>
        <dbReference type="Proteomes" id="UP001054945"/>
    </source>
</evidence>
<protein>
    <submittedName>
        <fullName evidence="1">Uncharacterized protein</fullName>
    </submittedName>
</protein>
<gene>
    <name evidence="1" type="ORF">CEXT_203711</name>
</gene>
<accession>A0AAV4Y2B6</accession>
<keyword evidence="2" id="KW-1185">Reference proteome</keyword>
<evidence type="ECO:0000313" key="1">
    <source>
        <dbReference type="EMBL" id="GIZ01293.1"/>
    </source>
</evidence>
<reference evidence="1 2" key="1">
    <citation type="submission" date="2021-06" db="EMBL/GenBank/DDBJ databases">
        <title>Caerostris extrusa draft genome.</title>
        <authorList>
            <person name="Kono N."/>
            <person name="Arakawa K."/>
        </authorList>
    </citation>
    <scope>NUCLEOTIDE SEQUENCE [LARGE SCALE GENOMIC DNA]</scope>
</reference>
<organism evidence="1 2">
    <name type="scientific">Caerostris extrusa</name>
    <name type="common">Bark spider</name>
    <name type="synonym">Caerostris bankana</name>
    <dbReference type="NCBI Taxonomy" id="172846"/>
    <lineage>
        <taxon>Eukaryota</taxon>
        <taxon>Metazoa</taxon>
        <taxon>Ecdysozoa</taxon>
        <taxon>Arthropoda</taxon>
        <taxon>Chelicerata</taxon>
        <taxon>Arachnida</taxon>
        <taxon>Araneae</taxon>
        <taxon>Araneomorphae</taxon>
        <taxon>Entelegynae</taxon>
        <taxon>Araneoidea</taxon>
        <taxon>Araneidae</taxon>
        <taxon>Caerostris</taxon>
    </lineage>
</organism>
<dbReference type="Proteomes" id="UP001054945">
    <property type="component" value="Unassembled WGS sequence"/>
</dbReference>
<dbReference type="EMBL" id="BPLR01001279">
    <property type="protein sequence ID" value="GIZ01293.1"/>
    <property type="molecule type" value="Genomic_DNA"/>
</dbReference>
<name>A0AAV4Y2B6_CAEEX</name>
<sequence length="92" mass="10887">MPKKRIRRDLDFDHNVGSRGHVQIVPGHYFYCSFFPFIFLPGRTTQRRISIKKKYLSDQNVFFRINANSTHSNMDQSFCICILRPSARFVSE</sequence>
<dbReference type="AlphaFoldDB" id="A0AAV4Y2B6"/>
<proteinExistence type="predicted"/>